<proteinExistence type="predicted"/>
<dbReference type="Proteomes" id="UP000246078">
    <property type="component" value="Unassembled WGS sequence"/>
</dbReference>
<dbReference type="VEuPathDB" id="TriTrypDB:TcYC6_0107020"/>
<reference evidence="2 3" key="1">
    <citation type="journal article" date="2018" name="Microb. Genom.">
        <title>Expanding an expanded genome: long-read sequencing of Trypanosoma cruzi.</title>
        <authorList>
            <person name="Berna L."/>
            <person name="Rodriguez M."/>
            <person name="Chiribao M.L."/>
            <person name="Parodi-Talice A."/>
            <person name="Pita S."/>
            <person name="Rijo G."/>
            <person name="Alvarez-Valin F."/>
            <person name="Robello C."/>
        </authorList>
    </citation>
    <scope>NUCLEOTIDE SEQUENCE [LARGE SCALE GENOMIC DNA]</scope>
    <source>
        <strain evidence="2 3">TCC</strain>
    </source>
</reference>
<dbReference type="VEuPathDB" id="TriTrypDB:TcBrA4_0033820"/>
<name>A0A2V2WLN7_TRYCR</name>
<gene>
    <name evidence="2" type="ORF">C3747_81g27</name>
</gene>
<dbReference type="VEuPathDB" id="TriTrypDB:C4B63_44g192"/>
<evidence type="ECO:0000313" key="2">
    <source>
        <dbReference type="EMBL" id="PWV09205.1"/>
    </source>
</evidence>
<dbReference type="VEuPathDB" id="TriTrypDB:C3747_81g27"/>
<dbReference type="AlphaFoldDB" id="A0A2V2WLN7"/>
<dbReference type="VEuPathDB" id="TriTrypDB:TcCL_ESM06131"/>
<protein>
    <submittedName>
        <fullName evidence="2">Putative mitochondrial RNA binding protein</fullName>
    </submittedName>
</protein>
<dbReference type="VEuPathDB" id="TriTrypDB:BCY84_21626"/>
<comment type="caution">
    <text evidence="2">The sequence shown here is derived from an EMBL/GenBank/DDBJ whole genome shotgun (WGS) entry which is preliminary data.</text>
</comment>
<organism evidence="2 3">
    <name type="scientific">Trypanosoma cruzi</name>
    <dbReference type="NCBI Taxonomy" id="5693"/>
    <lineage>
        <taxon>Eukaryota</taxon>
        <taxon>Discoba</taxon>
        <taxon>Euglenozoa</taxon>
        <taxon>Kinetoplastea</taxon>
        <taxon>Metakinetoplastina</taxon>
        <taxon>Trypanosomatida</taxon>
        <taxon>Trypanosomatidae</taxon>
        <taxon>Trypanosoma</taxon>
        <taxon>Schizotrypanum</taxon>
    </lineage>
</organism>
<feature type="region of interest" description="Disordered" evidence="1">
    <location>
        <begin position="616"/>
        <end position="653"/>
    </location>
</feature>
<sequence>MRHFALATRRVTAVTSPVRLCFRTASAPASNPVAAPETTTVREPQPRQKENVLKVPSMTLAQLLTSVVGEMQKKSLTPAVHENVTQNKTEGSFEEAAKDASKEAKAGLLPYKLSPEKFIMAISTYIRREEEMALMSRSNVVAMRRQYLMLRAKQPRLSSSQRDILLHEASCIVEKREVPLNVAARLLRPRWPNYFMDVVGVRHHAFLVQSLRGWTVELIRDGKLTAKEARRFLMQCPRLFFGQVSLMGSVVECALSDVNTIDDPELLIKLMWSVNNAKTHAPDHFWRRIVDKLAMLNRSMRDQVGDAIRIGKGKDEKKSEEEVTEANSVMVGHVFSGLTTRQLFRILRVLRKERWCGDVPVIFDFMDKALKNIVFEVEATQVADTKSSEGPPLRRTVVQRVKKASDLSPVELLSLLSIAGELGADFHVSLARLSEYLLSPMARYLDRDYLLLLTTCVRRTRCDSAHLVQTIVDTIVRRGVTYSSSLALTKAVLRTILQKPALLSHLTLAPFMDHIFYLCDTHKRHLRASQILAWVELLYALSRLYAPSSSVGVRVRAAVESFADPLIAMLAIEVVPTSIVSRMLEYTVILGMRKQPQYPLTAKLWEDRNTLVNGRRAHADSLGGGDENDTASPDHGPAEDVTSETMEMEEVPKGEVTKSVKRVYDELISVYERQTVMQMPLLKGEKERVCETFQRVGLYSIFMGADIMKQLHLRDAASTSSASTLRHRALYSRPLSTWIERNVASIVDTRIRNAKISPESTDNDVLRLFGHRQCDAAKVRRFQVLLMSSPLLLARERRSLWEYTSELARRFGGVQEKSLAEEMLRKALH</sequence>
<evidence type="ECO:0000313" key="3">
    <source>
        <dbReference type="Proteomes" id="UP000246078"/>
    </source>
</evidence>
<dbReference type="CDD" id="cd23742">
    <property type="entry name" value="RESC12-12A"/>
    <property type="match status" value="1"/>
</dbReference>
<evidence type="ECO:0000256" key="1">
    <source>
        <dbReference type="SAM" id="MobiDB-lite"/>
    </source>
</evidence>
<dbReference type="VEuPathDB" id="TriTrypDB:TCSYLVIO_002960"/>
<dbReference type="VEuPathDB" id="TriTrypDB:Tc_MARK_1668"/>
<dbReference type="VEuPathDB" id="TriTrypDB:TcG_01405"/>
<accession>A0A2V2WLN7</accession>
<dbReference type="EMBL" id="PRFC01000081">
    <property type="protein sequence ID" value="PWV09205.1"/>
    <property type="molecule type" value="Genomic_DNA"/>
</dbReference>
<dbReference type="VEuPathDB" id="TriTrypDB:TcCLB.509895.20"/>
<dbReference type="VEuPathDB" id="TriTrypDB:TCDM_10151"/>